<dbReference type="SUPFAM" id="SSF53756">
    <property type="entry name" value="UDP-Glycosyltransferase/glycogen phosphorylase"/>
    <property type="match status" value="1"/>
</dbReference>
<accession>A0A412DJV8</accession>
<evidence type="ECO:0000313" key="7">
    <source>
        <dbReference type="Proteomes" id="UP000283310"/>
    </source>
</evidence>
<dbReference type="Proteomes" id="UP000283762">
    <property type="component" value="Unassembled WGS sequence"/>
</dbReference>
<dbReference type="Gene3D" id="3.40.50.2000">
    <property type="entry name" value="Glycogen Phosphorylase B"/>
    <property type="match status" value="2"/>
</dbReference>
<evidence type="ECO:0000313" key="4">
    <source>
        <dbReference type="EMBL" id="RHC32136.1"/>
    </source>
</evidence>
<dbReference type="PANTHER" id="PTHR12526:SF628">
    <property type="entry name" value="MANNOSYLGLUCOSYLGLYCERATE SYNTHASE"/>
    <property type="match status" value="1"/>
</dbReference>
<dbReference type="EMBL" id="QRTW01000018">
    <property type="protein sequence ID" value="RGR12139.1"/>
    <property type="molecule type" value="Genomic_DNA"/>
</dbReference>
<feature type="domain" description="Glycosyl transferase family 1" evidence="1">
    <location>
        <begin position="203"/>
        <end position="368"/>
    </location>
</feature>
<gene>
    <name evidence="5" type="ORF">DW668_06810</name>
    <name evidence="4" type="ORF">DW853_05675</name>
    <name evidence="3" type="ORF">DWY65_10870</name>
    <name evidence="6" type="ORF">DWZ78_07710</name>
    <name evidence="2" type="ORF">F9950_15015</name>
</gene>
<evidence type="ECO:0000313" key="5">
    <source>
        <dbReference type="EMBL" id="RHF76292.1"/>
    </source>
</evidence>
<dbReference type="EMBL" id="WCLA01000038">
    <property type="protein sequence ID" value="KAB5325217.1"/>
    <property type="molecule type" value="Genomic_DNA"/>
</dbReference>
<dbReference type="EMBL" id="QRHJ01000014">
    <property type="protein sequence ID" value="RHF76292.1"/>
    <property type="molecule type" value="Genomic_DNA"/>
</dbReference>
<reference evidence="7 8" key="1">
    <citation type="submission" date="2018-08" db="EMBL/GenBank/DDBJ databases">
        <title>A genome reference for cultivated species of the human gut microbiota.</title>
        <authorList>
            <person name="Zou Y."/>
            <person name="Xue W."/>
            <person name="Luo G."/>
        </authorList>
    </citation>
    <scope>NUCLEOTIDE SEQUENCE [LARGE SCALE GENOMIC DNA]</scope>
    <source>
        <strain evidence="3 7">AF26-20BH</strain>
        <strain evidence="6 9">AF35-20</strain>
        <strain evidence="5 8">AM25-16</strain>
        <strain evidence="4 10">AM36-9BH</strain>
    </source>
</reference>
<name>A0A412DJV8_BACSE</name>
<dbReference type="GO" id="GO:0016757">
    <property type="term" value="F:glycosyltransferase activity"/>
    <property type="evidence" value="ECO:0007669"/>
    <property type="project" value="InterPro"/>
</dbReference>
<evidence type="ECO:0000313" key="6">
    <source>
        <dbReference type="EMBL" id="RHM19181.1"/>
    </source>
</evidence>
<comment type="caution">
    <text evidence="3">The sequence shown here is derived from an EMBL/GenBank/DDBJ whole genome shotgun (WGS) entry which is preliminary data.</text>
</comment>
<organism evidence="3 7">
    <name type="scientific">Bacteroides stercoris</name>
    <dbReference type="NCBI Taxonomy" id="46506"/>
    <lineage>
        <taxon>Bacteria</taxon>
        <taxon>Pseudomonadati</taxon>
        <taxon>Bacteroidota</taxon>
        <taxon>Bacteroidia</taxon>
        <taxon>Bacteroidales</taxon>
        <taxon>Bacteroidaceae</taxon>
        <taxon>Bacteroides</taxon>
    </lineage>
</organism>
<proteinExistence type="predicted"/>
<dbReference type="PANTHER" id="PTHR12526">
    <property type="entry name" value="GLYCOSYLTRANSFERASE"/>
    <property type="match status" value="1"/>
</dbReference>
<evidence type="ECO:0000313" key="8">
    <source>
        <dbReference type="Proteomes" id="UP000283762"/>
    </source>
</evidence>
<protein>
    <submittedName>
        <fullName evidence="2 3">Glycosyltransferase</fullName>
    </submittedName>
</protein>
<dbReference type="Proteomes" id="UP000283310">
    <property type="component" value="Unassembled WGS sequence"/>
</dbReference>
<evidence type="ECO:0000313" key="9">
    <source>
        <dbReference type="Proteomes" id="UP000284604"/>
    </source>
</evidence>
<dbReference type="EMBL" id="QSHQ01000007">
    <property type="protein sequence ID" value="RHC32136.1"/>
    <property type="molecule type" value="Genomic_DNA"/>
</dbReference>
<dbReference type="Pfam" id="PF00534">
    <property type="entry name" value="Glycos_transf_1"/>
    <property type="match status" value="1"/>
</dbReference>
<evidence type="ECO:0000259" key="1">
    <source>
        <dbReference type="Pfam" id="PF00534"/>
    </source>
</evidence>
<keyword evidence="3" id="KW-0808">Transferase</keyword>
<dbReference type="Proteomes" id="UP000285305">
    <property type="component" value="Unassembled WGS sequence"/>
</dbReference>
<dbReference type="InterPro" id="IPR001296">
    <property type="entry name" value="Glyco_trans_1"/>
</dbReference>
<evidence type="ECO:0000313" key="2">
    <source>
        <dbReference type="EMBL" id="KAB5325217.1"/>
    </source>
</evidence>
<dbReference type="RefSeq" id="WP_016661303.1">
    <property type="nucleotide sequence ID" value="NZ_BAABYC010000001.1"/>
</dbReference>
<sequence length="386" mass="44438">MNILFVNTFDVSPFLGGTERITDTLCREFRKRCLCRCYLAYYEGIDSLYKKTVFDGRLCLGSRKNVALLIDYIVKKDIDVVLLQGQLGLAKGIRQAIGKKIKIIFAHHLYPGVEREDVSWSNSVLKCWKSRGLMANMLRLTAYPILKVKHLYALPLKYKDTYDYSDKVVLLSSELIQPFTAFGHIKDTDKFSVIPNTLSFDIFFPFEKIYEKEKVVLIVSRLVENPKRISLALRSWKELMSDDRLADWKLVIVGSGSDENNYKSYVAENDIKNIYFEGNKNPLPYYQKASVFLMTSALESWGLTITEAQQFGVVPVAFDSYPSLHEVIENNVNGITVKNDRMDLYVEAVRNMMLDSETRNRLAESAIKKVQRFSAEQVVKQWLSIF</sequence>
<dbReference type="AlphaFoldDB" id="A0A412DJV8"/>
<dbReference type="Proteomes" id="UP000431177">
    <property type="component" value="Unassembled WGS sequence"/>
</dbReference>
<dbReference type="Proteomes" id="UP000284604">
    <property type="component" value="Unassembled WGS sequence"/>
</dbReference>
<evidence type="ECO:0000313" key="10">
    <source>
        <dbReference type="Proteomes" id="UP000285305"/>
    </source>
</evidence>
<reference evidence="2 11" key="2">
    <citation type="journal article" date="2019" name="Nat. Med.">
        <title>A library of human gut bacterial isolates paired with longitudinal multiomics data enables mechanistic microbiome research.</title>
        <authorList>
            <person name="Poyet M."/>
            <person name="Groussin M."/>
            <person name="Gibbons S.M."/>
            <person name="Avila-Pacheco J."/>
            <person name="Jiang X."/>
            <person name="Kearney S.M."/>
            <person name="Perrotta A.R."/>
            <person name="Berdy B."/>
            <person name="Zhao S."/>
            <person name="Lieberman T.D."/>
            <person name="Swanson P.K."/>
            <person name="Smith M."/>
            <person name="Roesemann S."/>
            <person name="Alexander J.E."/>
            <person name="Rich S.A."/>
            <person name="Livny J."/>
            <person name="Vlamakis H."/>
            <person name="Clish C."/>
            <person name="Bullock K."/>
            <person name="Deik A."/>
            <person name="Scott J."/>
            <person name="Pierce K.A."/>
            <person name="Xavier R.J."/>
            <person name="Alm E.J."/>
        </authorList>
    </citation>
    <scope>NUCLEOTIDE SEQUENCE [LARGE SCALE GENOMIC DNA]</scope>
    <source>
        <strain evidence="2 11">BIOML-A2</strain>
    </source>
</reference>
<evidence type="ECO:0000313" key="3">
    <source>
        <dbReference type="EMBL" id="RGR12139.1"/>
    </source>
</evidence>
<dbReference type="EMBL" id="QRPN01000006">
    <property type="protein sequence ID" value="RHM19181.1"/>
    <property type="molecule type" value="Genomic_DNA"/>
</dbReference>
<evidence type="ECO:0000313" key="11">
    <source>
        <dbReference type="Proteomes" id="UP000431177"/>
    </source>
</evidence>